<proteinExistence type="predicted"/>
<evidence type="ECO:0000256" key="4">
    <source>
        <dbReference type="ARBA" id="ARBA00022737"/>
    </source>
</evidence>
<name>A0A3B1BHE3_9ZZZZ</name>
<evidence type="ECO:0000256" key="1">
    <source>
        <dbReference type="ARBA" id="ARBA00004496"/>
    </source>
</evidence>
<dbReference type="PROSITE" id="PS00380">
    <property type="entry name" value="RHODANESE_1"/>
    <property type="match status" value="1"/>
</dbReference>
<dbReference type="InterPro" id="IPR036873">
    <property type="entry name" value="Rhodanese-like_dom_sf"/>
</dbReference>
<dbReference type="InterPro" id="IPR045078">
    <property type="entry name" value="TST/MPST-like"/>
</dbReference>
<evidence type="ECO:0000313" key="6">
    <source>
        <dbReference type="EMBL" id="VAX05585.1"/>
    </source>
</evidence>
<dbReference type="InterPro" id="IPR001763">
    <property type="entry name" value="Rhodanese-like_dom"/>
</dbReference>
<dbReference type="Gene3D" id="3.40.250.10">
    <property type="entry name" value="Rhodanese-like domain"/>
    <property type="match status" value="2"/>
</dbReference>
<accession>A0A3B1BHE3</accession>
<feature type="domain" description="Rhodanese" evidence="5">
    <location>
        <begin position="19"/>
        <end position="136"/>
    </location>
</feature>
<dbReference type="PANTHER" id="PTHR11364:SF27">
    <property type="entry name" value="SULFURTRANSFERASE"/>
    <property type="match status" value="1"/>
</dbReference>
<evidence type="ECO:0000256" key="3">
    <source>
        <dbReference type="ARBA" id="ARBA00022679"/>
    </source>
</evidence>
<dbReference type="EMBL" id="UOFW01000140">
    <property type="protein sequence ID" value="VAX05585.1"/>
    <property type="molecule type" value="Genomic_DNA"/>
</dbReference>
<evidence type="ECO:0000259" key="5">
    <source>
        <dbReference type="PROSITE" id="PS50206"/>
    </source>
</evidence>
<organism evidence="6">
    <name type="scientific">hydrothermal vent metagenome</name>
    <dbReference type="NCBI Taxonomy" id="652676"/>
    <lineage>
        <taxon>unclassified sequences</taxon>
        <taxon>metagenomes</taxon>
        <taxon>ecological metagenomes</taxon>
    </lineage>
</organism>
<protein>
    <submittedName>
        <fullName evidence="6">3-mercaptopyruvate sulfurtransferase</fullName>
        <ecNumber evidence="6">2.8.1.2</ecNumber>
    </submittedName>
</protein>
<dbReference type="InterPro" id="IPR001307">
    <property type="entry name" value="Thiosulphate_STrfase_CS"/>
</dbReference>
<dbReference type="GO" id="GO:0004792">
    <property type="term" value="F:thiosulfate-cyanide sulfurtransferase activity"/>
    <property type="evidence" value="ECO:0007669"/>
    <property type="project" value="InterPro"/>
</dbReference>
<gene>
    <name evidence="6" type="ORF">MNBD_ALPHA03-681</name>
</gene>
<keyword evidence="4" id="KW-0677">Repeat</keyword>
<reference evidence="6" key="1">
    <citation type="submission" date="2018-06" db="EMBL/GenBank/DDBJ databases">
        <authorList>
            <person name="Zhirakovskaya E."/>
        </authorList>
    </citation>
    <scope>NUCLEOTIDE SEQUENCE</scope>
</reference>
<keyword evidence="2" id="KW-0963">Cytoplasm</keyword>
<sequence>MSDKNPALVSTEWLEEHLSAPDIRIVDATWHMPGSDRNARTEYGEAHIPGAVFFDIDEICDLDNPLPHMLPSLEKMSSRMRGLGIGDGNRVIIYDNSDVRSAARVWFMLKAFGLWDVAIVDGGFQKWKNERRRIEDIPPIPRQRHFTARFNTTKLRSLDHMMANLDHKKEQVVDARAPGRFQGTDPEPRENMKCGSIPGSYNIFFRDLLNPEDGTFKTTDDIRKIFEAAGLNLKKPIITSCGSGITASVLMLGLYLIGHQENALYDGSWSEWGSHPDTPVSHNP</sequence>
<dbReference type="GO" id="GO:0016784">
    <property type="term" value="F:3-mercaptopyruvate sulfurtransferase activity"/>
    <property type="evidence" value="ECO:0007669"/>
    <property type="project" value="UniProtKB-EC"/>
</dbReference>
<keyword evidence="6" id="KW-0670">Pyruvate</keyword>
<feature type="domain" description="Rhodanese" evidence="5">
    <location>
        <begin position="166"/>
        <end position="281"/>
    </location>
</feature>
<dbReference type="FunFam" id="3.40.250.10:FF:000015">
    <property type="entry name" value="Sulfurtransferase"/>
    <property type="match status" value="1"/>
</dbReference>
<dbReference type="CDD" id="cd01449">
    <property type="entry name" value="TST_Repeat_2"/>
    <property type="match status" value="1"/>
</dbReference>
<dbReference type="SUPFAM" id="SSF52821">
    <property type="entry name" value="Rhodanese/Cell cycle control phosphatase"/>
    <property type="match status" value="2"/>
</dbReference>
<dbReference type="NCBIfam" id="NF008557">
    <property type="entry name" value="PRK11493.1"/>
    <property type="match status" value="1"/>
</dbReference>
<dbReference type="PANTHER" id="PTHR11364">
    <property type="entry name" value="THIOSULFATE SULFERTANSFERASE"/>
    <property type="match status" value="1"/>
</dbReference>
<dbReference type="GO" id="GO:0005739">
    <property type="term" value="C:mitochondrion"/>
    <property type="evidence" value="ECO:0007669"/>
    <property type="project" value="TreeGrafter"/>
</dbReference>
<evidence type="ECO:0000256" key="2">
    <source>
        <dbReference type="ARBA" id="ARBA00022490"/>
    </source>
</evidence>
<comment type="subcellular location">
    <subcellularLocation>
        <location evidence="1">Cytoplasm</location>
    </subcellularLocation>
</comment>
<dbReference type="PROSITE" id="PS50206">
    <property type="entry name" value="RHODANESE_3"/>
    <property type="match status" value="2"/>
</dbReference>
<dbReference type="EC" id="2.8.1.2" evidence="6"/>
<dbReference type="AlphaFoldDB" id="A0A3B1BHE3"/>
<keyword evidence="3 6" id="KW-0808">Transferase</keyword>
<dbReference type="Pfam" id="PF00581">
    <property type="entry name" value="Rhodanese"/>
    <property type="match status" value="2"/>
</dbReference>
<dbReference type="SMART" id="SM00450">
    <property type="entry name" value="RHOD"/>
    <property type="match status" value="2"/>
</dbReference>
<dbReference type="CDD" id="cd01448">
    <property type="entry name" value="TST_Repeat_1"/>
    <property type="match status" value="1"/>
</dbReference>
<dbReference type="FunFam" id="3.40.250.10:FF:000001">
    <property type="entry name" value="Sulfurtransferase"/>
    <property type="match status" value="1"/>
</dbReference>